<protein>
    <submittedName>
        <fullName evidence="2">Uncharacterized protein</fullName>
    </submittedName>
</protein>
<dbReference type="Proteomes" id="UP000027982">
    <property type="component" value="Chromosome"/>
</dbReference>
<accession>A0A068NTR3</accession>
<proteinExistence type="predicted"/>
<dbReference type="HOGENOM" id="CLU_3153069_0_0_0"/>
<gene>
    <name evidence="2" type="ORF">OP10G_3565</name>
</gene>
<feature type="compositionally biased region" description="Basic and acidic residues" evidence="1">
    <location>
        <begin position="1"/>
        <end position="15"/>
    </location>
</feature>
<evidence type="ECO:0000256" key="1">
    <source>
        <dbReference type="SAM" id="MobiDB-lite"/>
    </source>
</evidence>
<evidence type="ECO:0000313" key="3">
    <source>
        <dbReference type="Proteomes" id="UP000027982"/>
    </source>
</evidence>
<organism evidence="2 3">
    <name type="scientific">Fimbriimonas ginsengisoli Gsoil 348</name>
    <dbReference type="NCBI Taxonomy" id="661478"/>
    <lineage>
        <taxon>Bacteria</taxon>
        <taxon>Bacillati</taxon>
        <taxon>Armatimonadota</taxon>
        <taxon>Fimbriimonadia</taxon>
        <taxon>Fimbriimonadales</taxon>
        <taxon>Fimbriimonadaceae</taxon>
        <taxon>Fimbriimonas</taxon>
    </lineage>
</organism>
<evidence type="ECO:0000313" key="2">
    <source>
        <dbReference type="EMBL" id="AIE86933.1"/>
    </source>
</evidence>
<reference evidence="2 3" key="1">
    <citation type="journal article" date="2014" name="PLoS ONE">
        <title>The first complete genome sequence of the class fimbriimonadia in the phylum armatimonadetes.</title>
        <authorList>
            <person name="Hu Z.Y."/>
            <person name="Wang Y.Z."/>
            <person name="Im W.T."/>
            <person name="Wang S.Y."/>
            <person name="Zhao G.P."/>
            <person name="Zheng H.J."/>
            <person name="Quan Z.X."/>
        </authorList>
    </citation>
    <scope>NUCLEOTIDE SEQUENCE [LARGE SCALE GENOMIC DNA]</scope>
    <source>
        <strain evidence="2">Gsoil 348</strain>
    </source>
</reference>
<keyword evidence="3" id="KW-1185">Reference proteome</keyword>
<feature type="region of interest" description="Disordered" evidence="1">
    <location>
        <begin position="1"/>
        <end position="23"/>
    </location>
</feature>
<dbReference type="AlphaFoldDB" id="A0A068NTR3"/>
<name>A0A068NTR3_FIMGI</name>
<dbReference type="EMBL" id="CP007139">
    <property type="protein sequence ID" value="AIE86933.1"/>
    <property type="molecule type" value="Genomic_DNA"/>
</dbReference>
<sequence>MRESGQRMSSREDGNNKTSCWQGASFHVSSRQVGTTIRAHSNVNRRLL</sequence>
<dbReference type="KEGG" id="fgi:OP10G_3565"/>